<dbReference type="InterPro" id="IPR008995">
    <property type="entry name" value="Mo/tungstate-bd_C_term_dom"/>
</dbReference>
<dbReference type="EMBL" id="CP001010">
    <property type="protein sequence ID" value="ACB43862.1"/>
    <property type="molecule type" value="Genomic_DNA"/>
</dbReference>
<dbReference type="AlphaFoldDB" id="B1XU35"/>
<name>B1XU35_POLNS</name>
<dbReference type="OrthoDB" id="9800709at2"/>
<dbReference type="KEGG" id="pne:Pnec_0612"/>
<dbReference type="HOGENOM" id="CLU_118993_1_1_4"/>
<dbReference type="eggNOG" id="COG3585">
    <property type="taxonomic scope" value="Bacteria"/>
</dbReference>
<protein>
    <submittedName>
        <fullName evidence="4">TOBE domain protein</fullName>
    </submittedName>
</protein>
<sequence>MELKVNLSARNTLSGKVVELKMGQTTSHVKLDTGGGHIVTASITNKAVDELKLKVGDQAWAVIKASDVMITKSA</sequence>
<keyword evidence="1 2" id="KW-0500">Molybdenum</keyword>
<dbReference type="Pfam" id="PF03459">
    <property type="entry name" value="TOBE"/>
    <property type="match status" value="1"/>
</dbReference>
<dbReference type="SUPFAM" id="SSF50331">
    <property type="entry name" value="MOP-like"/>
    <property type="match status" value="1"/>
</dbReference>
<dbReference type="Gene3D" id="2.40.50.100">
    <property type="match status" value="1"/>
</dbReference>
<dbReference type="InterPro" id="IPR004606">
    <property type="entry name" value="Mop_domain"/>
</dbReference>
<dbReference type="InterPro" id="IPR005116">
    <property type="entry name" value="Transp-assoc_OB_typ1"/>
</dbReference>
<dbReference type="NCBIfam" id="TIGR00638">
    <property type="entry name" value="Mop"/>
    <property type="match status" value="1"/>
</dbReference>
<reference evidence="4" key="1">
    <citation type="submission" date="2008-03" db="EMBL/GenBank/DDBJ databases">
        <title>Complete sequence of Polynucleobacter necessarius STIR1.</title>
        <authorList>
            <consortium name="US DOE Joint Genome Institute"/>
            <person name="Copeland A."/>
            <person name="Lucas S."/>
            <person name="Lapidus A."/>
            <person name="Barry K."/>
            <person name="Detter J.C."/>
            <person name="Glavina del Rio T."/>
            <person name="Hammon N."/>
            <person name="Israni S."/>
            <person name="Dalin E."/>
            <person name="Tice H."/>
            <person name="Pitluck S."/>
            <person name="Chain P."/>
            <person name="Malfatti S."/>
            <person name="Shin M."/>
            <person name="Vergez L."/>
            <person name="Schmutz J."/>
            <person name="Larimer F."/>
            <person name="Land M."/>
            <person name="Hauser L."/>
            <person name="Kyrpides N."/>
            <person name="Kim E."/>
            <person name="Hahn M."/>
            <person name="Richardson P."/>
        </authorList>
    </citation>
    <scope>NUCLEOTIDE SEQUENCE [LARGE SCALE GENOMIC DNA]</scope>
    <source>
        <strain evidence="4">STIR1</strain>
    </source>
</reference>
<dbReference type="GO" id="GO:0015689">
    <property type="term" value="P:molybdate ion transport"/>
    <property type="evidence" value="ECO:0007669"/>
    <property type="project" value="InterPro"/>
</dbReference>
<organism evidence="4">
    <name type="scientific">Polynucleobacter necessarius subsp. necessarius (strain STIR1)</name>
    <dbReference type="NCBI Taxonomy" id="452638"/>
    <lineage>
        <taxon>Bacteria</taxon>
        <taxon>Pseudomonadati</taxon>
        <taxon>Pseudomonadota</taxon>
        <taxon>Betaproteobacteria</taxon>
        <taxon>Burkholderiales</taxon>
        <taxon>Burkholderiaceae</taxon>
        <taxon>Polynucleobacter</taxon>
    </lineage>
</organism>
<evidence type="ECO:0000256" key="2">
    <source>
        <dbReference type="PROSITE-ProRule" id="PRU01213"/>
    </source>
</evidence>
<evidence type="ECO:0000256" key="1">
    <source>
        <dbReference type="ARBA" id="ARBA00022505"/>
    </source>
</evidence>
<dbReference type="PROSITE" id="PS51866">
    <property type="entry name" value="MOP"/>
    <property type="match status" value="1"/>
</dbReference>
<evidence type="ECO:0000259" key="3">
    <source>
        <dbReference type="PROSITE" id="PS51866"/>
    </source>
</evidence>
<feature type="domain" description="Mop" evidence="3">
    <location>
        <begin position="6"/>
        <end position="72"/>
    </location>
</feature>
<accession>B1XU35</accession>
<proteinExistence type="predicted"/>
<evidence type="ECO:0000313" key="4">
    <source>
        <dbReference type="EMBL" id="ACB43862.1"/>
    </source>
</evidence>
<gene>
    <name evidence="4" type="ordered locus">Pnec_0612</name>
</gene>